<keyword evidence="3" id="KW-1185">Reference proteome</keyword>
<accession>A0ABW8K1M0</accession>
<name>A0ABW8K1M0_9GAMM</name>
<dbReference type="EMBL" id="JADIKD010000007">
    <property type="protein sequence ID" value="MFK2916706.1"/>
    <property type="molecule type" value="Genomic_DNA"/>
</dbReference>
<gene>
    <name evidence="2" type="ORF">ISS97_05480</name>
</gene>
<dbReference type="InterPro" id="IPR018642">
    <property type="entry name" value="DUF2066"/>
</dbReference>
<evidence type="ECO:0000313" key="3">
    <source>
        <dbReference type="Proteomes" id="UP001620408"/>
    </source>
</evidence>
<reference evidence="2 3" key="1">
    <citation type="submission" date="2020-10" db="EMBL/GenBank/DDBJ databases">
        <title>Phylogeny of dyella-like bacteria.</title>
        <authorList>
            <person name="Fu J."/>
        </authorList>
    </citation>
    <scope>NUCLEOTIDE SEQUENCE [LARGE SCALE GENOMIC DNA]</scope>
    <source>
        <strain evidence="2 3">BB4</strain>
    </source>
</reference>
<dbReference type="Proteomes" id="UP001620408">
    <property type="component" value="Unassembled WGS sequence"/>
</dbReference>
<feature type="signal peptide" evidence="1">
    <location>
        <begin position="1"/>
        <end position="22"/>
    </location>
</feature>
<proteinExistence type="predicted"/>
<protein>
    <submittedName>
        <fullName evidence="2">DUF2066 domain-containing protein</fullName>
    </submittedName>
</protein>
<comment type="caution">
    <text evidence="2">The sequence shown here is derived from an EMBL/GenBank/DDBJ whole genome shotgun (WGS) entry which is preliminary data.</text>
</comment>
<evidence type="ECO:0000313" key="2">
    <source>
        <dbReference type="EMBL" id="MFK2916706.1"/>
    </source>
</evidence>
<keyword evidence="1" id="KW-0732">Signal</keyword>
<feature type="chain" id="PRO_5045970538" evidence="1">
    <location>
        <begin position="23"/>
        <end position="327"/>
    </location>
</feature>
<dbReference type="RefSeq" id="WP_379986099.1">
    <property type="nucleotide sequence ID" value="NZ_JADIKD010000007.1"/>
</dbReference>
<organism evidence="2 3">
    <name type="scientific">Dyella koreensis</name>
    <dbReference type="NCBI Taxonomy" id="311235"/>
    <lineage>
        <taxon>Bacteria</taxon>
        <taxon>Pseudomonadati</taxon>
        <taxon>Pseudomonadota</taxon>
        <taxon>Gammaproteobacteria</taxon>
        <taxon>Lysobacterales</taxon>
        <taxon>Rhodanobacteraceae</taxon>
        <taxon>Dyella</taxon>
    </lineage>
</organism>
<sequence>MRLSRLVIVGLLLALLLPAVHAQGQVSPYTVTVPVNDTSEAQRDEAFGVALSQVLARTAGGQDLRSKPGYADALKGAPGIVQQYQYQRGTAGAGMSLQVTFDQGAVQRAIAQMGVAGTAGKPPVLLLVRDEDGSVLTKDALAPLAQTMVSRGYNAVLADPGKVAETPTVASADPEQIFNLARQYKTGLVLLGQLHGDSADWNLVSGGPQQRWSGTGTSGAALFTDAGNALADRLGKQLNVIGAGNIDGKLWVSGVNSAMDYANLLATLRADPMVRQVVTLSAQGDGMMLGMKTGLPLSALANNLAAGGRLLQADAHTGADASLRWVH</sequence>
<evidence type="ECO:0000256" key="1">
    <source>
        <dbReference type="SAM" id="SignalP"/>
    </source>
</evidence>
<dbReference type="Pfam" id="PF09839">
    <property type="entry name" value="DUF2066"/>
    <property type="match status" value="1"/>
</dbReference>